<organism evidence="2 3">
    <name type="scientific">Cutibacterium avidum</name>
    <dbReference type="NCBI Taxonomy" id="33010"/>
    <lineage>
        <taxon>Bacteria</taxon>
        <taxon>Bacillati</taxon>
        <taxon>Actinomycetota</taxon>
        <taxon>Actinomycetes</taxon>
        <taxon>Propionibacteriales</taxon>
        <taxon>Propionibacteriaceae</taxon>
        <taxon>Cutibacterium</taxon>
    </lineage>
</organism>
<dbReference type="RefSeq" id="WP_334353304.1">
    <property type="nucleotide sequence ID" value="NZ_JBAKUA010000007.1"/>
</dbReference>
<dbReference type="Proteomes" id="UP001309299">
    <property type="component" value="Unassembled WGS sequence"/>
</dbReference>
<comment type="caution">
    <text evidence="2">The sequence shown here is derived from an EMBL/GenBank/DDBJ whole genome shotgun (WGS) entry which is preliminary data.</text>
</comment>
<dbReference type="Pfam" id="PF12671">
    <property type="entry name" value="Amidase_6"/>
    <property type="match status" value="1"/>
</dbReference>
<reference evidence="2" key="1">
    <citation type="submission" date="2024-02" db="EMBL/GenBank/DDBJ databases">
        <title>Bacterial skin colonization with Propionibacterium avidum as a risk factor for Periprosthetic Joint Infections - a single-center prospective study.</title>
        <authorList>
            <person name="Achermann Y."/>
        </authorList>
    </citation>
    <scope>NUCLEOTIDE SEQUENCE</scope>
    <source>
        <strain evidence="2">PAVI-2017310195</strain>
    </source>
</reference>
<evidence type="ECO:0000259" key="1">
    <source>
        <dbReference type="Pfam" id="PF12671"/>
    </source>
</evidence>
<evidence type="ECO:0000313" key="2">
    <source>
        <dbReference type="EMBL" id="MEH1546659.1"/>
    </source>
</evidence>
<sequence>MTIHRRTFLALTAATSIDTSAIRGCVGAIDRLARDVPLGTEERQSLNDYASIQTSISTGAPDVLGQFLGLNEVILTGSQDTCTHQGRFQIVTLTLRYAIDDNHTRAETIPVILALQGSHIQNIIIPSADDIGTLPEPLRQAILAPQKDIHRGEPPDPAPSTAELYEMEARTNPELSERSAGKSGLFKAAAYANKNWSHYNGAYRRFDGSGRGGDCTNFVSQCMEASGWGYTGNLVWKNTDRSWFYLKWPQYTSTSWVNVGKFRSFALANKRTRLASHYYDMWHGNVVQYGYNSAWYDSMIVTGRSGKQPLLTYHSTNTHNIPFFALQKRVNSAGKKKHLGRTTWILHLT</sequence>
<dbReference type="EMBL" id="JBAKUA010000007">
    <property type="protein sequence ID" value="MEH1546659.1"/>
    <property type="molecule type" value="Genomic_DNA"/>
</dbReference>
<name>A0AB35XIE6_9ACTN</name>
<proteinExistence type="predicted"/>
<dbReference type="AlphaFoldDB" id="A0AB35XIE6"/>
<accession>A0AB35XIE6</accession>
<feature type="domain" description="Putative amidase" evidence="1">
    <location>
        <begin position="187"/>
        <end position="324"/>
    </location>
</feature>
<gene>
    <name evidence="2" type="ORF">V7F78_06470</name>
</gene>
<evidence type="ECO:0000313" key="3">
    <source>
        <dbReference type="Proteomes" id="UP001309299"/>
    </source>
</evidence>
<dbReference type="PANTHER" id="PTHR40032">
    <property type="entry name" value="EXPORTED PROTEIN-RELATED"/>
    <property type="match status" value="1"/>
</dbReference>
<dbReference type="PANTHER" id="PTHR40032:SF1">
    <property type="entry name" value="EXPORTED PROTEIN"/>
    <property type="match status" value="1"/>
</dbReference>
<dbReference type="InterPro" id="IPR024301">
    <property type="entry name" value="Amidase_6"/>
</dbReference>
<protein>
    <submittedName>
        <fullName evidence="2">Amidase domain-containing protein</fullName>
    </submittedName>
</protein>